<comment type="caution">
    <text evidence="2">The sequence shown here is derived from an EMBL/GenBank/DDBJ whole genome shotgun (WGS) entry which is preliminary data.</text>
</comment>
<dbReference type="AlphaFoldDB" id="K2RGN7"/>
<feature type="region of interest" description="Disordered" evidence="1">
    <location>
        <begin position="81"/>
        <end position="114"/>
    </location>
</feature>
<evidence type="ECO:0000313" key="2">
    <source>
        <dbReference type="EMBL" id="EKG13763.1"/>
    </source>
</evidence>
<dbReference type="InParanoid" id="K2RGN7"/>
<gene>
    <name evidence="2" type="ORF">MPH_09072</name>
</gene>
<evidence type="ECO:0000256" key="1">
    <source>
        <dbReference type="SAM" id="MobiDB-lite"/>
    </source>
</evidence>
<protein>
    <submittedName>
        <fullName evidence="2">Uncharacterized protein</fullName>
    </submittedName>
</protein>
<proteinExistence type="predicted"/>
<accession>K2RGN7</accession>
<dbReference type="VEuPathDB" id="FungiDB:MPH_09072"/>
<dbReference type="HOGENOM" id="CLU_2121549_0_0_1"/>
<feature type="compositionally biased region" description="Basic residues" evidence="1">
    <location>
        <begin position="100"/>
        <end position="114"/>
    </location>
</feature>
<reference evidence="2 3" key="1">
    <citation type="journal article" date="2012" name="BMC Genomics">
        <title>Tools to kill: Genome of one of the most destructive plant pathogenic fungi Macrophomina phaseolina.</title>
        <authorList>
            <person name="Islam M.S."/>
            <person name="Haque M.S."/>
            <person name="Islam M.M."/>
            <person name="Emdad E.M."/>
            <person name="Halim A."/>
            <person name="Hossen Q.M.M."/>
            <person name="Hossain M.Z."/>
            <person name="Ahmed B."/>
            <person name="Rahim S."/>
            <person name="Rahman M.S."/>
            <person name="Alam M.M."/>
            <person name="Hou S."/>
            <person name="Wan X."/>
            <person name="Saito J.A."/>
            <person name="Alam M."/>
        </authorList>
    </citation>
    <scope>NUCLEOTIDE SEQUENCE [LARGE SCALE GENOMIC DNA]</scope>
    <source>
        <strain evidence="2 3">MS6</strain>
    </source>
</reference>
<name>K2RGN7_MACPH</name>
<organism evidence="2 3">
    <name type="scientific">Macrophomina phaseolina (strain MS6)</name>
    <name type="common">Charcoal rot fungus</name>
    <dbReference type="NCBI Taxonomy" id="1126212"/>
    <lineage>
        <taxon>Eukaryota</taxon>
        <taxon>Fungi</taxon>
        <taxon>Dikarya</taxon>
        <taxon>Ascomycota</taxon>
        <taxon>Pezizomycotina</taxon>
        <taxon>Dothideomycetes</taxon>
        <taxon>Dothideomycetes incertae sedis</taxon>
        <taxon>Botryosphaeriales</taxon>
        <taxon>Botryosphaeriaceae</taxon>
        <taxon>Macrophomina</taxon>
    </lineage>
</organism>
<dbReference type="EMBL" id="AHHD01000386">
    <property type="protein sequence ID" value="EKG13763.1"/>
    <property type="molecule type" value="Genomic_DNA"/>
</dbReference>
<evidence type="ECO:0000313" key="3">
    <source>
        <dbReference type="Proteomes" id="UP000007129"/>
    </source>
</evidence>
<dbReference type="Proteomes" id="UP000007129">
    <property type="component" value="Unassembled WGS sequence"/>
</dbReference>
<sequence>MGRGRFLALQKHLFEFLDGAIASDDASLDPVDRHGMRSPVVLEARLEPLEQVRQARRPFHHPIHLVILAFVRGVVRHEALADGQSEGDDADSAAGDRERVRHAKGRRVCAVRTS</sequence>